<dbReference type="SUPFAM" id="SSF48366">
    <property type="entry name" value="Ras GEF"/>
    <property type="match status" value="1"/>
</dbReference>
<keyword evidence="11" id="KW-1185">Reference proteome</keyword>
<dbReference type="GO" id="GO:0005737">
    <property type="term" value="C:cytoplasm"/>
    <property type="evidence" value="ECO:0007669"/>
    <property type="project" value="TreeGrafter"/>
</dbReference>
<evidence type="ECO:0000259" key="7">
    <source>
        <dbReference type="PROSITE" id="PS50181"/>
    </source>
</evidence>
<feature type="compositionally biased region" description="Basic and acidic residues" evidence="6">
    <location>
        <begin position="522"/>
        <end position="531"/>
    </location>
</feature>
<feature type="domain" description="N-terminal Ras-GEF" evidence="9">
    <location>
        <begin position="193"/>
        <end position="331"/>
    </location>
</feature>
<dbReference type="AlphaFoldDB" id="L8HHP7"/>
<feature type="region of interest" description="Disordered" evidence="6">
    <location>
        <begin position="1"/>
        <end position="46"/>
    </location>
</feature>
<dbReference type="PANTHER" id="PTHR12874:SF9">
    <property type="entry name" value="F-BOX ONLY PROTEIN 48"/>
    <property type="match status" value="1"/>
</dbReference>
<accession>L8HHP7</accession>
<dbReference type="InterPro" id="IPR000651">
    <property type="entry name" value="Ras-like_Gua-exchang_fac_N"/>
</dbReference>
<evidence type="ECO:0000313" key="10">
    <source>
        <dbReference type="EMBL" id="ELR24732.1"/>
    </source>
</evidence>
<feature type="compositionally biased region" description="Acidic residues" evidence="6">
    <location>
        <begin position="24"/>
        <end position="44"/>
    </location>
</feature>
<evidence type="ECO:0000256" key="5">
    <source>
        <dbReference type="PROSITE-ProRule" id="PRU00322"/>
    </source>
</evidence>
<dbReference type="STRING" id="1257118.L8HHP7"/>
<dbReference type="GO" id="GO:0008270">
    <property type="term" value="F:zinc ion binding"/>
    <property type="evidence" value="ECO:0007669"/>
    <property type="project" value="UniProtKB-KW"/>
</dbReference>
<keyword evidence="4" id="KW-0344">Guanine-nucleotide releasing factor</keyword>
<evidence type="ECO:0000259" key="8">
    <source>
        <dbReference type="PROSITE" id="PS50199"/>
    </source>
</evidence>
<gene>
    <name evidence="10" type="ORF">ACA1_173900</name>
</gene>
<dbReference type="KEGG" id="acan:ACA1_173900"/>
<protein>
    <submittedName>
        <fullName evidence="10">Fbox domain containing protein</fullName>
    </submittedName>
</protein>
<keyword evidence="3" id="KW-0862">Zinc</keyword>
<evidence type="ECO:0000256" key="3">
    <source>
        <dbReference type="ARBA" id="ARBA00022833"/>
    </source>
</evidence>
<dbReference type="PROSITE" id="PS50181">
    <property type="entry name" value="FBOX"/>
    <property type="match status" value="1"/>
</dbReference>
<feature type="region of interest" description="Disordered" evidence="6">
    <location>
        <begin position="490"/>
        <end position="531"/>
    </location>
</feature>
<dbReference type="EMBL" id="KB007811">
    <property type="protein sequence ID" value="ELR24732.1"/>
    <property type="molecule type" value="Genomic_DNA"/>
</dbReference>
<dbReference type="Gene3D" id="1.20.1280.50">
    <property type="match status" value="1"/>
</dbReference>
<dbReference type="Gene3D" id="1.20.870.10">
    <property type="entry name" value="Son of sevenless (SoS) protein Chain: S domain 1"/>
    <property type="match status" value="1"/>
</dbReference>
<feature type="domain" description="RanBP2-type" evidence="8">
    <location>
        <begin position="62"/>
        <end position="91"/>
    </location>
</feature>
<dbReference type="Pfam" id="PF12937">
    <property type="entry name" value="F-box-like"/>
    <property type="match status" value="1"/>
</dbReference>
<dbReference type="GO" id="GO:0005085">
    <property type="term" value="F:guanyl-nucleotide exchange factor activity"/>
    <property type="evidence" value="ECO:0007669"/>
    <property type="project" value="UniProtKB-KW"/>
</dbReference>
<dbReference type="InterPro" id="IPR001810">
    <property type="entry name" value="F-box_dom"/>
</dbReference>
<keyword evidence="2 5" id="KW-0863">Zinc-finger</keyword>
<evidence type="ECO:0000256" key="1">
    <source>
        <dbReference type="ARBA" id="ARBA00022723"/>
    </source>
</evidence>
<dbReference type="RefSeq" id="XP_004356632.1">
    <property type="nucleotide sequence ID" value="XM_004356579.1"/>
</dbReference>
<dbReference type="Pfam" id="PF00618">
    <property type="entry name" value="RasGEF_N"/>
    <property type="match status" value="1"/>
</dbReference>
<keyword evidence="1" id="KW-0479">Metal-binding</keyword>
<feature type="compositionally biased region" description="Basic and acidic residues" evidence="6">
    <location>
        <begin position="492"/>
        <end position="506"/>
    </location>
</feature>
<dbReference type="GO" id="GO:0019005">
    <property type="term" value="C:SCF ubiquitin ligase complex"/>
    <property type="evidence" value="ECO:0007669"/>
    <property type="project" value="TreeGrafter"/>
</dbReference>
<dbReference type="GeneID" id="14925757"/>
<sequence>MEPPHRTSRPRSTLFAANDSDSSSSDEEEEEDIRKEEEDEEEEELRLHARRLSQRFEQTGGQAGRWCCASCSFINGTELLTCQVCTRPRRRRLEDEAQDRTQSNVHEFSWDVFSSLADEVVLCVFSHLGLEGLCRVSSVCRRWRRLADDDTLWESLLHRVIVRADGAEEADPPVPEKEKKAHRRSAIYYHSTAGRRLKAASLTRLIDLITPGDETGSRFCAGDINEQKAFLATYLSFTTPDTLLEKLIRLYVRVCEKAKQLQLSQQEHGNHQNNNYSSSSREFVARPHDDFGARGRVSRAQTFNSSSGWEAYAGPGAAKKKRTATLIGNSKERPREAEAREQPVVLPPSTTYMEPGPGGDGAHATVDTDASGPQLTRHRPGGLSATDGEPLDDDAVSIVVTSAPTEEHEQQLQLQQGEVTVTARGRTATWLSAHLPEEHDEHERLSGGGALMSGQHHQASSAPSTSAVYEEPANITRLRSRHPIGGMEVEGENEHEHEHEHEHELVQPKTRSQQPGRYLQRSQEEPTAEERDASLVFRRTVPAGFDHGVDEGPVRRAEQRHRRLAQLVQLLRAHPPDQPIDIQPRRDRTRPPPTRWFTFDLHLRVFK</sequence>
<proteinExistence type="predicted"/>
<feature type="region of interest" description="Disordered" evidence="6">
    <location>
        <begin position="328"/>
        <end position="392"/>
    </location>
</feature>
<dbReference type="PROSITE" id="PS50212">
    <property type="entry name" value="RASGEF_NTER"/>
    <property type="match status" value="1"/>
</dbReference>
<dbReference type="InterPro" id="IPR036047">
    <property type="entry name" value="F-box-like_dom_sf"/>
</dbReference>
<dbReference type="SUPFAM" id="SSF81383">
    <property type="entry name" value="F-box domain"/>
    <property type="match status" value="1"/>
</dbReference>
<feature type="domain" description="F-box" evidence="7">
    <location>
        <begin position="110"/>
        <end position="156"/>
    </location>
</feature>
<evidence type="ECO:0000256" key="6">
    <source>
        <dbReference type="SAM" id="MobiDB-lite"/>
    </source>
</evidence>
<dbReference type="VEuPathDB" id="AmoebaDB:ACA1_173900"/>
<dbReference type="InterPro" id="IPR023578">
    <property type="entry name" value="Ras_GEF_dom_sf"/>
</dbReference>
<dbReference type="GO" id="GO:0031146">
    <property type="term" value="P:SCF-dependent proteasomal ubiquitin-dependent protein catabolic process"/>
    <property type="evidence" value="ECO:0007669"/>
    <property type="project" value="TreeGrafter"/>
</dbReference>
<feature type="compositionally biased region" description="Basic and acidic residues" evidence="6">
    <location>
        <begin position="330"/>
        <end position="341"/>
    </location>
</feature>
<reference evidence="10 11" key="1">
    <citation type="journal article" date="2013" name="Genome Biol.">
        <title>Genome of Acanthamoeba castellanii highlights extensive lateral gene transfer and early evolution of tyrosine kinase signaling.</title>
        <authorList>
            <person name="Clarke M."/>
            <person name="Lohan A.J."/>
            <person name="Liu B."/>
            <person name="Lagkouvardos I."/>
            <person name="Roy S."/>
            <person name="Zafar N."/>
            <person name="Bertelli C."/>
            <person name="Schilde C."/>
            <person name="Kianianmomeni A."/>
            <person name="Burglin T.R."/>
            <person name="Frech C."/>
            <person name="Turcotte B."/>
            <person name="Kopec K.O."/>
            <person name="Synnott J.M."/>
            <person name="Choo C."/>
            <person name="Paponov I."/>
            <person name="Finkler A."/>
            <person name="Soon Heng Tan C."/>
            <person name="Hutchins A.P."/>
            <person name="Weinmeier T."/>
            <person name="Rattei T."/>
            <person name="Chu J.S."/>
            <person name="Gimenez G."/>
            <person name="Irimia M."/>
            <person name="Rigden D.J."/>
            <person name="Fitzpatrick D.A."/>
            <person name="Lorenzo-Morales J."/>
            <person name="Bateman A."/>
            <person name="Chiu C.H."/>
            <person name="Tang P."/>
            <person name="Hegemann P."/>
            <person name="Fromm H."/>
            <person name="Raoult D."/>
            <person name="Greub G."/>
            <person name="Miranda-Saavedra D."/>
            <person name="Chen N."/>
            <person name="Nash P."/>
            <person name="Ginger M.L."/>
            <person name="Horn M."/>
            <person name="Schaap P."/>
            <person name="Caler L."/>
            <person name="Loftus B."/>
        </authorList>
    </citation>
    <scope>NUCLEOTIDE SEQUENCE [LARGE SCALE GENOMIC DNA]</scope>
    <source>
        <strain evidence="10 11">Neff</strain>
    </source>
</reference>
<dbReference type="Proteomes" id="UP000011083">
    <property type="component" value="Unassembled WGS sequence"/>
</dbReference>
<dbReference type="PROSITE" id="PS50199">
    <property type="entry name" value="ZF_RANBP2_2"/>
    <property type="match status" value="1"/>
</dbReference>
<dbReference type="InterPro" id="IPR001876">
    <property type="entry name" value="Znf_RanBP2"/>
</dbReference>
<dbReference type="PANTHER" id="PTHR12874">
    <property type="entry name" value="F-BOX ONLY PROTEIN 48-RELATED"/>
    <property type="match status" value="1"/>
</dbReference>
<evidence type="ECO:0000256" key="4">
    <source>
        <dbReference type="PROSITE-ProRule" id="PRU00135"/>
    </source>
</evidence>
<dbReference type="SMART" id="SM00256">
    <property type="entry name" value="FBOX"/>
    <property type="match status" value="1"/>
</dbReference>
<organism evidence="10 11">
    <name type="scientific">Acanthamoeba castellanii (strain ATCC 30010 / Neff)</name>
    <dbReference type="NCBI Taxonomy" id="1257118"/>
    <lineage>
        <taxon>Eukaryota</taxon>
        <taxon>Amoebozoa</taxon>
        <taxon>Discosea</taxon>
        <taxon>Longamoebia</taxon>
        <taxon>Centramoebida</taxon>
        <taxon>Acanthamoebidae</taxon>
        <taxon>Acanthamoeba</taxon>
    </lineage>
</organism>
<evidence type="ECO:0000313" key="11">
    <source>
        <dbReference type="Proteomes" id="UP000011083"/>
    </source>
</evidence>
<name>L8HHP7_ACACF</name>
<dbReference type="OrthoDB" id="26687at2759"/>
<dbReference type="PROSITE" id="PS01358">
    <property type="entry name" value="ZF_RANBP2_1"/>
    <property type="match status" value="1"/>
</dbReference>
<evidence type="ECO:0000259" key="9">
    <source>
        <dbReference type="PROSITE" id="PS50212"/>
    </source>
</evidence>
<evidence type="ECO:0000256" key="2">
    <source>
        <dbReference type="ARBA" id="ARBA00022771"/>
    </source>
</evidence>